<proteinExistence type="predicted"/>
<sequence>MGDGFWSVFWHQCRSIRFCA</sequence>
<reference evidence="1" key="2">
    <citation type="journal article" date="2015" name="Fish Shellfish Immunol.">
        <title>Early steps in the European eel (Anguilla anguilla)-Vibrio vulnificus interaction in the gills: Role of the RtxA13 toxin.</title>
        <authorList>
            <person name="Callol A."/>
            <person name="Pajuelo D."/>
            <person name="Ebbesson L."/>
            <person name="Teles M."/>
            <person name="MacKenzie S."/>
            <person name="Amaro C."/>
        </authorList>
    </citation>
    <scope>NUCLEOTIDE SEQUENCE</scope>
</reference>
<reference evidence="1" key="1">
    <citation type="submission" date="2014-11" db="EMBL/GenBank/DDBJ databases">
        <authorList>
            <person name="Amaro Gonzalez C."/>
        </authorList>
    </citation>
    <scope>NUCLEOTIDE SEQUENCE</scope>
</reference>
<dbReference type="AlphaFoldDB" id="A0A0E9VZ74"/>
<accession>A0A0E9VZ74</accession>
<evidence type="ECO:0000313" key="1">
    <source>
        <dbReference type="EMBL" id="JAH82543.1"/>
    </source>
</evidence>
<organism evidence="1">
    <name type="scientific">Anguilla anguilla</name>
    <name type="common">European freshwater eel</name>
    <name type="synonym">Muraena anguilla</name>
    <dbReference type="NCBI Taxonomy" id="7936"/>
    <lineage>
        <taxon>Eukaryota</taxon>
        <taxon>Metazoa</taxon>
        <taxon>Chordata</taxon>
        <taxon>Craniata</taxon>
        <taxon>Vertebrata</taxon>
        <taxon>Euteleostomi</taxon>
        <taxon>Actinopterygii</taxon>
        <taxon>Neopterygii</taxon>
        <taxon>Teleostei</taxon>
        <taxon>Anguilliformes</taxon>
        <taxon>Anguillidae</taxon>
        <taxon>Anguilla</taxon>
    </lineage>
</organism>
<dbReference type="EMBL" id="GBXM01026034">
    <property type="protein sequence ID" value="JAH82543.1"/>
    <property type="molecule type" value="Transcribed_RNA"/>
</dbReference>
<protein>
    <submittedName>
        <fullName evidence="1">Uncharacterized protein</fullName>
    </submittedName>
</protein>
<name>A0A0E9VZ74_ANGAN</name>